<name>A0ABM4C383_HYDVU</name>
<gene>
    <name evidence="3" type="primary">LOC100200066</name>
</gene>
<dbReference type="GeneID" id="100200066"/>
<dbReference type="SUPFAM" id="SSF47986">
    <property type="entry name" value="DEATH domain"/>
    <property type="match status" value="1"/>
</dbReference>
<sequence>MVYLNNINHLSIKNGESSTILTQPTFVYDEKEKKEVILNQGDGLLDAGKLTKCKNAVCFIYCNSEDSIRRGTGFFAHILINNIKKKVIVTNNHVINCKEDAACAVARFHFEGDLPGADVKLNPEKLFFTDAVLDYTIIGCDHDTIENCFCVDPIDFVAEETVKIGDDIFIFQHPKGEAKKFSYEKVINVDPPFIYYNADTDIGSSGSVVLRKLKLIAIHSKGSDALQYNKGTLCSEILNHLNHGIYTNPKSLTESANGRRKNEISLNQHIPMSPKKIRLEEVQVIRPTEEMLEDLSKDVCTYWKHFGRKLKVPNSKIESISKDHHNYDDISEKAFAMLLEWKELNPNATTQILFDVLKSYGKVETALKHFPQ</sequence>
<dbReference type="SUPFAM" id="SSF50494">
    <property type="entry name" value="Trypsin-like serine proteases"/>
    <property type="match status" value="1"/>
</dbReference>
<dbReference type="RefSeq" id="XP_065656014.1">
    <property type="nucleotide sequence ID" value="XM_065799942.1"/>
</dbReference>
<reference evidence="3" key="1">
    <citation type="submission" date="2025-08" db="UniProtKB">
        <authorList>
            <consortium name="RefSeq"/>
        </authorList>
    </citation>
    <scope>IDENTIFICATION</scope>
</reference>
<evidence type="ECO:0000259" key="1">
    <source>
        <dbReference type="PROSITE" id="PS50017"/>
    </source>
</evidence>
<dbReference type="Pfam" id="PF13365">
    <property type="entry name" value="Trypsin_2"/>
    <property type="match status" value="1"/>
</dbReference>
<accession>A0ABM4C383</accession>
<dbReference type="InterPro" id="IPR009003">
    <property type="entry name" value="Peptidase_S1_PA"/>
</dbReference>
<feature type="domain" description="Death" evidence="1">
    <location>
        <begin position="288"/>
        <end position="366"/>
    </location>
</feature>
<protein>
    <submittedName>
        <fullName evidence="3">Uncharacterized protein LOC100200066 isoform X2</fullName>
    </submittedName>
</protein>
<dbReference type="Proteomes" id="UP001652625">
    <property type="component" value="Chromosome 06"/>
</dbReference>
<dbReference type="InterPro" id="IPR043504">
    <property type="entry name" value="Peptidase_S1_PA_chymotrypsin"/>
</dbReference>
<evidence type="ECO:0000313" key="3">
    <source>
        <dbReference type="RefSeq" id="XP_065656014.1"/>
    </source>
</evidence>
<organism evidence="2 3">
    <name type="scientific">Hydra vulgaris</name>
    <name type="common">Hydra</name>
    <name type="synonym">Hydra attenuata</name>
    <dbReference type="NCBI Taxonomy" id="6087"/>
    <lineage>
        <taxon>Eukaryota</taxon>
        <taxon>Metazoa</taxon>
        <taxon>Cnidaria</taxon>
        <taxon>Hydrozoa</taxon>
        <taxon>Hydroidolina</taxon>
        <taxon>Anthoathecata</taxon>
        <taxon>Aplanulata</taxon>
        <taxon>Hydridae</taxon>
        <taxon>Hydra</taxon>
    </lineage>
</organism>
<proteinExistence type="predicted"/>
<dbReference type="Gene3D" id="1.10.533.10">
    <property type="entry name" value="Death Domain, Fas"/>
    <property type="match status" value="1"/>
</dbReference>
<dbReference type="Pfam" id="PF00531">
    <property type="entry name" value="Death"/>
    <property type="match status" value="1"/>
</dbReference>
<dbReference type="PROSITE" id="PS50017">
    <property type="entry name" value="DEATH_DOMAIN"/>
    <property type="match status" value="1"/>
</dbReference>
<dbReference type="CDD" id="cd01670">
    <property type="entry name" value="Death"/>
    <property type="match status" value="1"/>
</dbReference>
<dbReference type="InterPro" id="IPR000488">
    <property type="entry name" value="Death_dom"/>
</dbReference>
<evidence type="ECO:0000313" key="2">
    <source>
        <dbReference type="Proteomes" id="UP001652625"/>
    </source>
</evidence>
<keyword evidence="2" id="KW-1185">Reference proteome</keyword>
<dbReference type="InterPro" id="IPR011029">
    <property type="entry name" value="DEATH-like_dom_sf"/>
</dbReference>
<dbReference type="Gene3D" id="2.40.10.10">
    <property type="entry name" value="Trypsin-like serine proteases"/>
    <property type="match status" value="2"/>
</dbReference>